<feature type="non-terminal residue" evidence="3">
    <location>
        <position position="104"/>
    </location>
</feature>
<evidence type="ECO:0000256" key="1">
    <source>
        <dbReference type="SAM" id="Phobius"/>
    </source>
</evidence>
<sequence length="104" mass="11550">MKPLLQLLILATLTVIAGAQAEFFQDLLQPRDSTGRRVKRYGYGGPSYIGEFIGLCCSCIFLAICCIGFIYCYIRYVNEGTPIYVSSRSEGPSSQPTRIVVTRI</sequence>
<feature type="chain" id="PRO_5041348858" evidence="2">
    <location>
        <begin position="22"/>
        <end position="104"/>
    </location>
</feature>
<proteinExistence type="predicted"/>
<keyword evidence="1" id="KW-1133">Transmembrane helix</keyword>
<keyword evidence="1" id="KW-0812">Transmembrane</keyword>
<keyword evidence="4" id="KW-1185">Reference proteome</keyword>
<organism evidence="3 4">
    <name type="scientific">Mesorhabditis spiculigera</name>
    <dbReference type="NCBI Taxonomy" id="96644"/>
    <lineage>
        <taxon>Eukaryota</taxon>
        <taxon>Metazoa</taxon>
        <taxon>Ecdysozoa</taxon>
        <taxon>Nematoda</taxon>
        <taxon>Chromadorea</taxon>
        <taxon>Rhabditida</taxon>
        <taxon>Rhabditina</taxon>
        <taxon>Rhabditomorpha</taxon>
        <taxon>Rhabditoidea</taxon>
        <taxon>Rhabditidae</taxon>
        <taxon>Mesorhabditinae</taxon>
        <taxon>Mesorhabditis</taxon>
    </lineage>
</organism>
<gene>
    <name evidence="3" type="ORF">MSPICULIGERA_LOCUS4817</name>
</gene>
<keyword evidence="1" id="KW-0472">Membrane</keyword>
<evidence type="ECO:0000313" key="4">
    <source>
        <dbReference type="Proteomes" id="UP001177023"/>
    </source>
</evidence>
<reference evidence="3" key="1">
    <citation type="submission" date="2023-06" db="EMBL/GenBank/DDBJ databases">
        <authorList>
            <person name="Delattre M."/>
        </authorList>
    </citation>
    <scope>NUCLEOTIDE SEQUENCE</scope>
    <source>
        <strain evidence="3">AF72</strain>
    </source>
</reference>
<comment type="caution">
    <text evidence="3">The sequence shown here is derived from an EMBL/GenBank/DDBJ whole genome shotgun (WGS) entry which is preliminary data.</text>
</comment>
<keyword evidence="2" id="KW-0732">Signal</keyword>
<accession>A0AA36CD74</accession>
<feature type="transmembrane region" description="Helical" evidence="1">
    <location>
        <begin position="52"/>
        <end position="74"/>
    </location>
</feature>
<name>A0AA36CD74_9BILA</name>
<feature type="signal peptide" evidence="2">
    <location>
        <begin position="1"/>
        <end position="21"/>
    </location>
</feature>
<evidence type="ECO:0000256" key="2">
    <source>
        <dbReference type="SAM" id="SignalP"/>
    </source>
</evidence>
<dbReference type="AlphaFoldDB" id="A0AA36CD74"/>
<dbReference type="Proteomes" id="UP001177023">
    <property type="component" value="Unassembled WGS sequence"/>
</dbReference>
<evidence type="ECO:0000313" key="3">
    <source>
        <dbReference type="EMBL" id="CAJ0566205.1"/>
    </source>
</evidence>
<dbReference type="EMBL" id="CATQJA010001184">
    <property type="protein sequence ID" value="CAJ0566205.1"/>
    <property type="molecule type" value="Genomic_DNA"/>
</dbReference>
<protein>
    <submittedName>
        <fullName evidence="3">Uncharacterized protein</fullName>
    </submittedName>
</protein>